<dbReference type="AlphaFoldDB" id="A0A6I8MEV4"/>
<accession>A0A6I8MEV4</accession>
<keyword evidence="7 9" id="KW-1133">Transmembrane helix</keyword>
<dbReference type="PANTHER" id="PTHR30330">
    <property type="entry name" value="AGSS FAMILY TRANSPORTER, SODIUM-ALANINE"/>
    <property type="match status" value="1"/>
</dbReference>
<feature type="transmembrane region" description="Helical" evidence="9">
    <location>
        <begin position="92"/>
        <end position="111"/>
    </location>
</feature>
<dbReference type="RefSeq" id="WP_155874369.1">
    <property type="nucleotide sequence ID" value="NZ_JARUHM010000015.1"/>
</dbReference>
<dbReference type="PRINTS" id="PR00175">
    <property type="entry name" value="NAALASMPORT"/>
</dbReference>
<evidence type="ECO:0000256" key="3">
    <source>
        <dbReference type="ARBA" id="ARBA00022448"/>
    </source>
</evidence>
<proteinExistence type="inferred from homology"/>
<reference evidence="10 13" key="2">
    <citation type="submission" date="2023-03" db="EMBL/GenBank/DDBJ databases">
        <title>Whole genome sequence of the first Corynebacterium rouxii strains isolated in Brazil: a recent member of Corynebacterium diphtheriae complex.</title>
        <authorList>
            <person name="Vieira V."/>
            <person name="Ramos J.N."/>
            <person name="Araujo M.R.B."/>
            <person name="Baio P.V."/>
            <person name="Sant'Anna L.O."/>
            <person name="Veras J.F.C."/>
            <person name="Vieira E.M.D."/>
            <person name="Sousa M.A.B."/>
            <person name="Camargo C.H."/>
            <person name="Sacchi C.T."/>
            <person name="Campos K.R."/>
            <person name="Santos M.B.N."/>
            <person name="Bokermann S."/>
            <person name="Alvim L.B."/>
            <person name="Santos L.S."/>
            <person name="Mattos-Guaraldi A.L."/>
        </authorList>
    </citation>
    <scope>NUCLEOTIDE SEQUENCE [LARGE SCALE GENOMIC DNA]</scope>
    <source>
        <strain evidence="10 13">70862</strain>
    </source>
</reference>
<sequence>MNTLIETLNSIIWSPFLVFLCLGAGLYFTIATKCVQVTGLPDMLRQLRAGEKSANGVSSFQSLMMSLAGRVGVGNIAGVATAIAFGGPGAVFWMWAVAFLGAATSFVECTLAQIYKERDQDTGEYRGGPAYYIEKSLKHTKAAPFMLFYAIAFAVVMIFSTSYFMPGVQANGVASAMHNAWNLDVRIVGTLLTVLLALIIFGGVKRIAWFASLVVPFMAIVYIAVAIVVLLMHFDQIPHVFGTIFSSAFNANATFSGLLGSAIMWGVRRGIYSNEAGQGLNPQAAAAAEVSHPAKQGFAQAFAVYVDTLFVCSATAFIIISTDMYRVFEGGTEDSPVRYAGSLPSDTPVGPGFVQQGLDSVASGVGPSFIGVAILFFGFTTILSYYYISETNFAYLMRWIPNATVRRATIFGLRCLMLVSVGIGAVSTPGAAWALGDIGAGATAWLNVIAILILQVPAIKCLRDYNEQKKAGLDPQFDPAAVGIKNAEFWETYKAR</sequence>
<evidence type="ECO:0000256" key="9">
    <source>
        <dbReference type="RuleBase" id="RU363064"/>
    </source>
</evidence>
<feature type="transmembrane region" description="Helical" evidence="9">
    <location>
        <begin position="368"/>
        <end position="388"/>
    </location>
</feature>
<feature type="transmembrane region" description="Helical" evidence="9">
    <location>
        <begin position="185"/>
        <end position="204"/>
    </location>
</feature>
<feature type="transmembrane region" description="Helical" evidence="9">
    <location>
        <begin position="302"/>
        <end position="320"/>
    </location>
</feature>
<evidence type="ECO:0000313" key="13">
    <source>
        <dbReference type="Proteomes" id="UP001265983"/>
    </source>
</evidence>
<dbReference type="GO" id="GO:0005886">
    <property type="term" value="C:plasma membrane"/>
    <property type="evidence" value="ECO:0007669"/>
    <property type="project" value="UniProtKB-SubCell"/>
</dbReference>
<reference evidence="11 12" key="1">
    <citation type="submission" date="2019-11" db="EMBL/GenBank/DDBJ databases">
        <authorList>
            <person name="Brisse S."/>
        </authorList>
    </citation>
    <scope>NUCLEOTIDE SEQUENCE [LARGE SCALE GENOMIC DNA]</scope>
    <source>
        <strain evidence="11">FRC0190</strain>
    </source>
</reference>
<protein>
    <submittedName>
        <fullName evidence="10">Alanine/glycine:cation symporter family protein</fullName>
    </submittedName>
    <submittedName>
        <fullName evidence="11">Alanine:cation symporter family protein</fullName>
    </submittedName>
</protein>
<evidence type="ECO:0000256" key="6">
    <source>
        <dbReference type="ARBA" id="ARBA00022847"/>
    </source>
</evidence>
<dbReference type="PANTHER" id="PTHR30330:SF7">
    <property type="entry name" value="SODIUM_PROTON-DEPENDENT ALANINE CARRIER PROTEIN YRBD-RELATED"/>
    <property type="match status" value="1"/>
</dbReference>
<feature type="transmembrane region" description="Helical" evidence="9">
    <location>
        <begin position="12"/>
        <end position="30"/>
    </location>
</feature>
<dbReference type="InterPro" id="IPR001463">
    <property type="entry name" value="Na/Ala_symport"/>
</dbReference>
<dbReference type="Proteomes" id="UP000423525">
    <property type="component" value="Chromosome"/>
</dbReference>
<dbReference type="EMBL" id="JARUHM010000015">
    <property type="protein sequence ID" value="MDT9411990.1"/>
    <property type="molecule type" value="Genomic_DNA"/>
</dbReference>
<dbReference type="Pfam" id="PF01235">
    <property type="entry name" value="Na_Ala_symp"/>
    <property type="match status" value="1"/>
</dbReference>
<feature type="transmembrane region" description="Helical" evidence="9">
    <location>
        <begin position="408"/>
        <end position="426"/>
    </location>
</feature>
<feature type="transmembrane region" description="Helical" evidence="9">
    <location>
        <begin position="145"/>
        <end position="165"/>
    </location>
</feature>
<evidence type="ECO:0000256" key="4">
    <source>
        <dbReference type="ARBA" id="ARBA00022475"/>
    </source>
</evidence>
<evidence type="ECO:0000256" key="1">
    <source>
        <dbReference type="ARBA" id="ARBA00004651"/>
    </source>
</evidence>
<dbReference type="FunFam" id="1.20.1740.10:FF:000004">
    <property type="entry name" value="Sodium:alanine symporter family protein"/>
    <property type="match status" value="1"/>
</dbReference>
<evidence type="ECO:0000313" key="11">
    <source>
        <dbReference type="EMBL" id="VZH86366.1"/>
    </source>
</evidence>
<keyword evidence="13" id="KW-1185">Reference proteome</keyword>
<dbReference type="KEGG" id="crf:FRC0190_02276"/>
<keyword evidence="5 9" id="KW-0812">Transmembrane</keyword>
<feature type="transmembrane region" description="Helical" evidence="9">
    <location>
        <begin position="211"/>
        <end position="234"/>
    </location>
</feature>
<dbReference type="Gene3D" id="1.20.1740.10">
    <property type="entry name" value="Amino acid/polyamine transporter I"/>
    <property type="match status" value="1"/>
</dbReference>
<name>A0A6I8MEV4_9CORY</name>
<keyword evidence="4 9" id="KW-1003">Cell membrane</keyword>
<keyword evidence="6 9" id="KW-0769">Symport</keyword>
<dbReference type="EMBL" id="LR738855">
    <property type="protein sequence ID" value="VZH86366.1"/>
    <property type="molecule type" value="Genomic_DNA"/>
</dbReference>
<feature type="transmembrane region" description="Helical" evidence="9">
    <location>
        <begin position="67"/>
        <end position="86"/>
    </location>
</feature>
<comment type="similarity">
    <text evidence="2 9">Belongs to the alanine or glycine:cation symporter (AGCS) (TC 2.A.25) family.</text>
</comment>
<feature type="transmembrane region" description="Helical" evidence="9">
    <location>
        <begin position="240"/>
        <end position="265"/>
    </location>
</feature>
<feature type="transmembrane region" description="Helical" evidence="9">
    <location>
        <begin position="432"/>
        <end position="454"/>
    </location>
</feature>
<evidence type="ECO:0000256" key="8">
    <source>
        <dbReference type="ARBA" id="ARBA00023136"/>
    </source>
</evidence>
<dbReference type="Proteomes" id="UP001265983">
    <property type="component" value="Unassembled WGS sequence"/>
</dbReference>
<evidence type="ECO:0000313" key="12">
    <source>
        <dbReference type="Proteomes" id="UP000423525"/>
    </source>
</evidence>
<organism evidence="11 12">
    <name type="scientific">Corynebacterium rouxii</name>
    <dbReference type="NCBI Taxonomy" id="2719119"/>
    <lineage>
        <taxon>Bacteria</taxon>
        <taxon>Bacillati</taxon>
        <taxon>Actinomycetota</taxon>
        <taxon>Actinomycetes</taxon>
        <taxon>Mycobacteriales</taxon>
        <taxon>Corynebacteriaceae</taxon>
        <taxon>Corynebacterium</taxon>
    </lineage>
</organism>
<evidence type="ECO:0000256" key="5">
    <source>
        <dbReference type="ARBA" id="ARBA00022692"/>
    </source>
</evidence>
<gene>
    <name evidence="11" type="ORF">FRC0190_02276</name>
    <name evidence="10" type="ORF">P8T80_11550</name>
</gene>
<keyword evidence="3 9" id="KW-0813">Transport</keyword>
<evidence type="ECO:0000256" key="2">
    <source>
        <dbReference type="ARBA" id="ARBA00009261"/>
    </source>
</evidence>
<evidence type="ECO:0000313" key="10">
    <source>
        <dbReference type="EMBL" id="MDT9411990.1"/>
    </source>
</evidence>
<dbReference type="GO" id="GO:0005283">
    <property type="term" value="F:amino acid:sodium symporter activity"/>
    <property type="evidence" value="ECO:0007669"/>
    <property type="project" value="InterPro"/>
</dbReference>
<comment type="subcellular location">
    <subcellularLocation>
        <location evidence="1 9">Cell membrane</location>
        <topology evidence="1 9">Multi-pass membrane protein</topology>
    </subcellularLocation>
</comment>
<keyword evidence="8 9" id="KW-0472">Membrane</keyword>
<dbReference type="NCBIfam" id="TIGR00835">
    <property type="entry name" value="agcS"/>
    <property type="match status" value="1"/>
</dbReference>
<evidence type="ECO:0000256" key="7">
    <source>
        <dbReference type="ARBA" id="ARBA00022989"/>
    </source>
</evidence>